<comment type="caution">
    <text evidence="1">The sequence shown here is derived from an EMBL/GenBank/DDBJ whole genome shotgun (WGS) entry which is preliminary data.</text>
</comment>
<evidence type="ECO:0000313" key="1">
    <source>
        <dbReference type="EMBL" id="MDD7913863.1"/>
    </source>
</evidence>
<dbReference type="Proteomes" id="UP001151478">
    <property type="component" value="Unassembled WGS sequence"/>
</dbReference>
<organism evidence="1 2">
    <name type="scientific">Polaribacter ponticola</name>
    <dbReference type="NCBI Taxonomy" id="2978475"/>
    <lineage>
        <taxon>Bacteria</taxon>
        <taxon>Pseudomonadati</taxon>
        <taxon>Bacteroidota</taxon>
        <taxon>Flavobacteriia</taxon>
        <taxon>Flavobacteriales</taxon>
        <taxon>Flavobacteriaceae</taxon>
    </lineage>
</organism>
<reference evidence="1" key="1">
    <citation type="submission" date="2023-02" db="EMBL/GenBank/DDBJ databases">
        <title>Polaribacter ponticola sp. nov., isolated from seawater.</title>
        <authorList>
            <person name="Baek J.H."/>
            <person name="Kim J.M."/>
            <person name="Choi D.G."/>
            <person name="Jeon C.O."/>
        </authorList>
    </citation>
    <scope>NUCLEOTIDE SEQUENCE</scope>
    <source>
        <strain evidence="1">MSW5</strain>
    </source>
</reference>
<evidence type="ECO:0008006" key="3">
    <source>
        <dbReference type="Google" id="ProtNLM"/>
    </source>
</evidence>
<dbReference type="RefSeq" id="WP_265724541.1">
    <property type="nucleotide sequence ID" value="NZ_JAOSLC020000003.1"/>
</dbReference>
<proteinExistence type="predicted"/>
<accession>A0ABT5S711</accession>
<name>A0ABT5S711_9FLAO</name>
<sequence>MGLGAEYLSGKDMDDTSAKVKSFNPVFGTNHKFNGYMDYFYVGNHVNSVGLLDINATLGYSKDKFSTKVVPHFFSSTADIYNKGSKLSKNLGTEIDVVLGYKIAENVMLNGGFSKMLGTESLGVLKNGDNDVNNSWTWLMITFKPTLFTTK</sequence>
<dbReference type="EMBL" id="JAOSLC020000003">
    <property type="protein sequence ID" value="MDD7913863.1"/>
    <property type="molecule type" value="Genomic_DNA"/>
</dbReference>
<gene>
    <name evidence="1" type="ORF">N5A56_005245</name>
</gene>
<protein>
    <recommendedName>
        <fullName evidence="3">Alginate export domain-containing protein</fullName>
    </recommendedName>
</protein>
<evidence type="ECO:0000313" key="2">
    <source>
        <dbReference type="Proteomes" id="UP001151478"/>
    </source>
</evidence>
<keyword evidence="2" id="KW-1185">Reference proteome</keyword>